<comment type="similarity">
    <text evidence="2">Belongs to the IPP isomerase type 1 family.</text>
</comment>
<dbReference type="AlphaFoldDB" id="A0A0G0JEN0"/>
<keyword evidence="4" id="KW-0414">Isoprene biosynthesis</keyword>
<dbReference type="InterPro" id="IPR000086">
    <property type="entry name" value="NUDIX_hydrolase_dom"/>
</dbReference>
<gene>
    <name evidence="7" type="ORF">US52_C0031G0005</name>
</gene>
<dbReference type="InterPro" id="IPR015797">
    <property type="entry name" value="NUDIX_hydrolase-like_dom_sf"/>
</dbReference>
<evidence type="ECO:0000313" key="8">
    <source>
        <dbReference type="Proteomes" id="UP000034852"/>
    </source>
</evidence>
<comment type="pathway">
    <text evidence="1">Isoprenoid biosynthesis; dimethylallyl diphosphate biosynthesis; dimethylallyl diphosphate from isopentenyl diphosphate: step 1/1.</text>
</comment>
<dbReference type="GO" id="GO:0005737">
    <property type="term" value="C:cytoplasm"/>
    <property type="evidence" value="ECO:0007669"/>
    <property type="project" value="TreeGrafter"/>
</dbReference>
<evidence type="ECO:0000313" key="7">
    <source>
        <dbReference type="EMBL" id="KKQ35229.1"/>
    </source>
</evidence>
<organism evidence="7 8">
    <name type="scientific">candidate division WS6 bacterium GW2011_GWA2_37_6</name>
    <dbReference type="NCBI Taxonomy" id="1619087"/>
    <lineage>
        <taxon>Bacteria</taxon>
        <taxon>Candidatus Dojkabacteria</taxon>
    </lineage>
</organism>
<dbReference type="EC" id="5.3.3.2" evidence="3"/>
<sequence length="83" mass="9569">MTDVILVDKNDHEIGVEEKIKAHELGKLHRAFSIFVFNSKKELMLQQRAKSKYHSGGLWSNTVCSHPRSGEDIKITVHKRLQE</sequence>
<dbReference type="SUPFAM" id="SSF55811">
    <property type="entry name" value="Nudix"/>
    <property type="match status" value="1"/>
</dbReference>
<dbReference type="Pfam" id="PF00293">
    <property type="entry name" value="NUDIX"/>
    <property type="match status" value="1"/>
</dbReference>
<reference evidence="7 8" key="1">
    <citation type="journal article" date="2015" name="Nature">
        <title>rRNA introns, odd ribosomes, and small enigmatic genomes across a large radiation of phyla.</title>
        <authorList>
            <person name="Brown C.T."/>
            <person name="Hug L.A."/>
            <person name="Thomas B.C."/>
            <person name="Sharon I."/>
            <person name="Castelle C.J."/>
            <person name="Singh A."/>
            <person name="Wilkins M.J."/>
            <person name="Williams K.H."/>
            <person name="Banfield J.F."/>
        </authorList>
    </citation>
    <scope>NUCLEOTIDE SEQUENCE [LARGE SCALE GENOMIC DNA]</scope>
</reference>
<feature type="domain" description="Nudix hydrolase" evidence="6">
    <location>
        <begin position="27"/>
        <end position="83"/>
    </location>
</feature>
<dbReference type="PATRIC" id="fig|1619087.5.peg.411"/>
<evidence type="ECO:0000256" key="2">
    <source>
        <dbReference type="ARBA" id="ARBA00007579"/>
    </source>
</evidence>
<dbReference type="InterPro" id="IPR011876">
    <property type="entry name" value="IsopentenylPP_isomerase_typ1"/>
</dbReference>
<name>A0A0G0JEN0_9BACT</name>
<proteinExistence type="inferred from homology"/>
<dbReference type="PROSITE" id="PS51462">
    <property type="entry name" value="NUDIX"/>
    <property type="match status" value="1"/>
</dbReference>
<dbReference type="Gene3D" id="3.90.79.10">
    <property type="entry name" value="Nucleoside Triphosphate Pyrophosphohydrolase"/>
    <property type="match status" value="1"/>
</dbReference>
<dbReference type="PANTHER" id="PTHR10885:SF0">
    <property type="entry name" value="ISOPENTENYL-DIPHOSPHATE DELTA-ISOMERASE"/>
    <property type="match status" value="1"/>
</dbReference>
<dbReference type="CDD" id="cd02885">
    <property type="entry name" value="NUDIX_IPP_Isomerase"/>
    <property type="match status" value="1"/>
</dbReference>
<evidence type="ECO:0000256" key="1">
    <source>
        <dbReference type="ARBA" id="ARBA00004826"/>
    </source>
</evidence>
<dbReference type="Proteomes" id="UP000034852">
    <property type="component" value="Unassembled WGS sequence"/>
</dbReference>
<dbReference type="GO" id="GO:0009240">
    <property type="term" value="P:isopentenyl diphosphate biosynthetic process"/>
    <property type="evidence" value="ECO:0007669"/>
    <property type="project" value="TreeGrafter"/>
</dbReference>
<comment type="caution">
    <text evidence="7">The sequence shown here is derived from an EMBL/GenBank/DDBJ whole genome shotgun (WGS) entry which is preliminary data.</text>
</comment>
<evidence type="ECO:0000256" key="4">
    <source>
        <dbReference type="ARBA" id="ARBA00023229"/>
    </source>
</evidence>
<accession>A0A0G0JEN0</accession>
<evidence type="ECO:0000256" key="3">
    <source>
        <dbReference type="ARBA" id="ARBA00012057"/>
    </source>
</evidence>
<protein>
    <recommendedName>
        <fullName evidence="3">isopentenyl-diphosphate Delta-isomerase</fullName>
        <ecNumber evidence="3">5.3.3.2</ecNumber>
    </recommendedName>
</protein>
<keyword evidence="5 7" id="KW-0413">Isomerase</keyword>
<evidence type="ECO:0000259" key="6">
    <source>
        <dbReference type="PROSITE" id="PS51462"/>
    </source>
</evidence>
<dbReference type="GO" id="GO:0004452">
    <property type="term" value="F:isopentenyl-diphosphate delta-isomerase activity"/>
    <property type="evidence" value="ECO:0007669"/>
    <property type="project" value="UniProtKB-EC"/>
</dbReference>
<evidence type="ECO:0000256" key="5">
    <source>
        <dbReference type="ARBA" id="ARBA00023235"/>
    </source>
</evidence>
<dbReference type="PANTHER" id="PTHR10885">
    <property type="entry name" value="ISOPENTENYL-DIPHOSPHATE DELTA-ISOMERASE"/>
    <property type="match status" value="1"/>
</dbReference>
<dbReference type="EMBL" id="LBTH01000031">
    <property type="protein sequence ID" value="KKQ35229.1"/>
    <property type="molecule type" value="Genomic_DNA"/>
</dbReference>